<feature type="DNA-binding region" description="H-T-H motif" evidence="2">
    <location>
        <begin position="33"/>
        <end position="52"/>
    </location>
</feature>
<keyword evidence="5" id="KW-1185">Reference proteome</keyword>
<evidence type="ECO:0000259" key="3">
    <source>
        <dbReference type="PROSITE" id="PS50977"/>
    </source>
</evidence>
<dbReference type="PANTHER" id="PTHR30055">
    <property type="entry name" value="HTH-TYPE TRANSCRIPTIONAL REGULATOR RUTR"/>
    <property type="match status" value="1"/>
</dbReference>
<protein>
    <submittedName>
        <fullName evidence="4">TetR/AcrR family transcriptional regulator</fullName>
    </submittedName>
</protein>
<evidence type="ECO:0000313" key="5">
    <source>
        <dbReference type="Proteomes" id="UP001205965"/>
    </source>
</evidence>
<dbReference type="Gene3D" id="1.10.357.10">
    <property type="entry name" value="Tetracycline Repressor, domain 2"/>
    <property type="match status" value="1"/>
</dbReference>
<sequence>MSTRRRLSTAERRAAILEAARAHFATTDYPAASVPTIAAASGSSQSLVFHYFSSKAGLYASVVEDSLRSLLDARLTAVTALNPGHPVRERISHLLQVHLDALQKDPTLLPGVGEPESALTHRHAADTELVGQLREIIGIGDFPRHTWALWGWVGFLDHAGRHWVELGCPQDQRWPLIEAALGALEGALGDWAV</sequence>
<evidence type="ECO:0000256" key="1">
    <source>
        <dbReference type="ARBA" id="ARBA00023125"/>
    </source>
</evidence>
<organism evidence="4 5">
    <name type="scientific">Corynebacterium lemuris</name>
    <dbReference type="NCBI Taxonomy" id="1859292"/>
    <lineage>
        <taxon>Bacteria</taxon>
        <taxon>Bacillati</taxon>
        <taxon>Actinomycetota</taxon>
        <taxon>Actinomycetes</taxon>
        <taxon>Mycobacteriales</taxon>
        <taxon>Corynebacteriaceae</taxon>
        <taxon>Corynebacterium</taxon>
    </lineage>
</organism>
<name>A0ABT2FUX7_9CORY</name>
<dbReference type="SUPFAM" id="SSF46689">
    <property type="entry name" value="Homeodomain-like"/>
    <property type="match status" value="1"/>
</dbReference>
<reference evidence="4 5" key="1">
    <citation type="submission" date="2022-08" db="EMBL/GenBank/DDBJ databases">
        <title>YIM 101645 draft genome.</title>
        <authorList>
            <person name="Chen X."/>
        </authorList>
    </citation>
    <scope>NUCLEOTIDE SEQUENCE [LARGE SCALE GENOMIC DNA]</scope>
    <source>
        <strain evidence="4 5">YIM 101645</strain>
    </source>
</reference>
<dbReference type="PROSITE" id="PS50977">
    <property type="entry name" value="HTH_TETR_2"/>
    <property type="match status" value="1"/>
</dbReference>
<comment type="caution">
    <text evidence="4">The sequence shown here is derived from an EMBL/GenBank/DDBJ whole genome shotgun (WGS) entry which is preliminary data.</text>
</comment>
<dbReference type="InterPro" id="IPR001647">
    <property type="entry name" value="HTH_TetR"/>
</dbReference>
<evidence type="ECO:0000313" key="4">
    <source>
        <dbReference type="EMBL" id="MCS5478749.1"/>
    </source>
</evidence>
<accession>A0ABT2FUX7</accession>
<feature type="domain" description="HTH tetR-type" evidence="3">
    <location>
        <begin position="10"/>
        <end position="70"/>
    </location>
</feature>
<proteinExistence type="predicted"/>
<dbReference type="InterPro" id="IPR050109">
    <property type="entry name" value="HTH-type_TetR-like_transc_reg"/>
</dbReference>
<dbReference type="PRINTS" id="PR00455">
    <property type="entry name" value="HTHTETR"/>
</dbReference>
<evidence type="ECO:0000256" key="2">
    <source>
        <dbReference type="PROSITE-ProRule" id="PRU00335"/>
    </source>
</evidence>
<dbReference type="EMBL" id="JANWTC010000002">
    <property type="protein sequence ID" value="MCS5478749.1"/>
    <property type="molecule type" value="Genomic_DNA"/>
</dbReference>
<keyword evidence="1 2" id="KW-0238">DNA-binding</keyword>
<dbReference type="InterPro" id="IPR009057">
    <property type="entry name" value="Homeodomain-like_sf"/>
</dbReference>
<dbReference type="Proteomes" id="UP001205965">
    <property type="component" value="Unassembled WGS sequence"/>
</dbReference>
<dbReference type="RefSeq" id="WP_259426825.1">
    <property type="nucleotide sequence ID" value="NZ_JANWTC010000002.1"/>
</dbReference>
<gene>
    <name evidence="4" type="ORF">NYP18_03675</name>
</gene>
<dbReference type="Pfam" id="PF00440">
    <property type="entry name" value="TetR_N"/>
    <property type="match status" value="1"/>
</dbReference>
<dbReference type="PANTHER" id="PTHR30055:SF226">
    <property type="entry name" value="HTH-TYPE TRANSCRIPTIONAL REGULATOR PKSA"/>
    <property type="match status" value="1"/>
</dbReference>